<proteinExistence type="predicted"/>
<dbReference type="SUPFAM" id="SSF50891">
    <property type="entry name" value="Cyclophilin-like"/>
    <property type="match status" value="1"/>
</dbReference>
<dbReference type="InterPro" id="IPR041183">
    <property type="entry name" value="Cyclophilin-like"/>
</dbReference>
<dbReference type="AlphaFoldDB" id="A0ABD7QT01"/>
<dbReference type="InterPro" id="IPR029000">
    <property type="entry name" value="Cyclophilin-like_dom_sf"/>
</dbReference>
<comment type="caution">
    <text evidence="2">The sequence shown here is derived from an EMBL/GenBank/DDBJ whole genome shotgun (WGS) entry which is preliminary data.</text>
</comment>
<reference evidence="2 3" key="1">
    <citation type="submission" date="2019-03" db="EMBL/GenBank/DDBJ databases">
        <title>Genomic analyses of the natural microbiome of Caenorhabditis elegans.</title>
        <authorList>
            <person name="Samuel B."/>
        </authorList>
    </citation>
    <scope>NUCLEOTIDE SEQUENCE [LARGE SCALE GENOMIC DNA]</scope>
    <source>
        <strain evidence="2 3">JUb54</strain>
    </source>
</reference>
<gene>
    <name evidence="2" type="ORF">EC841_1011306</name>
</gene>
<dbReference type="Proteomes" id="UP000295263">
    <property type="component" value="Unassembled WGS sequence"/>
</dbReference>
<dbReference type="EMBL" id="SLYQ01000001">
    <property type="protein sequence ID" value="TCQ77484.1"/>
    <property type="molecule type" value="Genomic_DNA"/>
</dbReference>
<sequence length="138" mass="15107">MLGLAFMFSATASALNIEEDSMKLNIILKDKTLTATLNDSPASREFAALLPLTLQLKDYAREEKISDLPSRLTTEGSPEGTAAKKGDITLYAPWGNLAIFYKSHSYVSGLIKLGQLDEPDALPVHLDAYSARFELLTE</sequence>
<dbReference type="Gene3D" id="2.40.100.20">
    <property type="match status" value="1"/>
</dbReference>
<evidence type="ECO:0000259" key="1">
    <source>
        <dbReference type="Pfam" id="PF18050"/>
    </source>
</evidence>
<dbReference type="Pfam" id="PF18050">
    <property type="entry name" value="Cyclophil_like2"/>
    <property type="match status" value="1"/>
</dbReference>
<evidence type="ECO:0000313" key="2">
    <source>
        <dbReference type="EMBL" id="TCQ77484.1"/>
    </source>
</evidence>
<protein>
    <recommendedName>
        <fullName evidence="1">Cyclophilin-like domain-containing protein</fullName>
    </recommendedName>
</protein>
<accession>A0ABD7QT01</accession>
<organism evidence="2 3">
    <name type="scientific">Raoultella ornithinolytica</name>
    <name type="common">Klebsiella ornithinolytica</name>
    <dbReference type="NCBI Taxonomy" id="54291"/>
    <lineage>
        <taxon>Bacteria</taxon>
        <taxon>Pseudomonadati</taxon>
        <taxon>Pseudomonadota</taxon>
        <taxon>Gammaproteobacteria</taxon>
        <taxon>Enterobacterales</taxon>
        <taxon>Enterobacteriaceae</taxon>
        <taxon>Klebsiella/Raoultella group</taxon>
        <taxon>Raoultella</taxon>
    </lineage>
</organism>
<name>A0ABD7QT01_RAOOR</name>
<feature type="domain" description="Cyclophilin-like" evidence="1">
    <location>
        <begin position="27"/>
        <end position="122"/>
    </location>
</feature>
<evidence type="ECO:0000313" key="3">
    <source>
        <dbReference type="Proteomes" id="UP000295263"/>
    </source>
</evidence>